<dbReference type="Gene3D" id="3.10.580.10">
    <property type="entry name" value="CBS-domain"/>
    <property type="match status" value="1"/>
</dbReference>
<keyword evidence="2" id="KW-1185">Reference proteome</keyword>
<organism evidence="1 2">
    <name type="scientific">Vibrio metschnikovii</name>
    <dbReference type="NCBI Taxonomy" id="28172"/>
    <lineage>
        <taxon>Bacteria</taxon>
        <taxon>Pseudomonadati</taxon>
        <taxon>Pseudomonadota</taxon>
        <taxon>Gammaproteobacteria</taxon>
        <taxon>Vibrionales</taxon>
        <taxon>Vibrionaceae</taxon>
        <taxon>Vibrio</taxon>
    </lineage>
</organism>
<dbReference type="EMBL" id="JACRUP010000001">
    <property type="protein sequence ID" value="MBC5849659.1"/>
    <property type="molecule type" value="Genomic_DNA"/>
</dbReference>
<evidence type="ECO:0000313" key="1">
    <source>
        <dbReference type="EMBL" id="MBC5849659.1"/>
    </source>
</evidence>
<dbReference type="RefSeq" id="WP_187025113.1">
    <property type="nucleotide sequence ID" value="NZ_JACRUP010000001.1"/>
</dbReference>
<dbReference type="AlphaFoldDB" id="A0A9X0R4L6"/>
<evidence type="ECO:0000313" key="2">
    <source>
        <dbReference type="Proteomes" id="UP000615796"/>
    </source>
</evidence>
<dbReference type="Proteomes" id="UP000615796">
    <property type="component" value="Unassembled WGS sequence"/>
</dbReference>
<proteinExistence type="predicted"/>
<protein>
    <submittedName>
        <fullName evidence="1">Magnesium transporter</fullName>
    </submittedName>
</protein>
<sequence>MTVFRTHYIADVKKARTPVQRAVLSHAKRDFFCVSDQLQVQEVITMLKASPLFSSSVHVIALINDRAEYQGLVSISRLLCADKTQPVTALVQGSNHYTFALSEAYPAALQLRKSQWPVLPILDSRHRVVGVLELNAARAIIRHQLELNDQDVAKTSSGWKRFVRFWKH</sequence>
<comment type="caution">
    <text evidence="1">The sequence shown here is derived from an EMBL/GenBank/DDBJ whole genome shotgun (WGS) entry which is preliminary data.</text>
</comment>
<dbReference type="InterPro" id="IPR046342">
    <property type="entry name" value="CBS_dom_sf"/>
</dbReference>
<name>A0A9X0R4L6_VIBME</name>
<gene>
    <name evidence="1" type="ORF">H8Q88_01625</name>
</gene>
<dbReference type="SUPFAM" id="SSF54631">
    <property type="entry name" value="CBS-domain pair"/>
    <property type="match status" value="1"/>
</dbReference>
<reference evidence="1" key="1">
    <citation type="submission" date="2020-08" db="EMBL/GenBank/DDBJ databases">
        <title>Genome Sequencing and Pan-Genome Analysis of Migratory bird Vibrio Strains, Inner Mongolia.</title>
        <authorList>
            <person name="Zheng L."/>
        </authorList>
    </citation>
    <scope>NUCLEOTIDE SEQUENCE</scope>
    <source>
        <strain evidence="1">M13F</strain>
    </source>
</reference>
<accession>A0A9X0R4L6</accession>